<dbReference type="GO" id="GO:0003924">
    <property type="term" value="F:GTPase activity"/>
    <property type="evidence" value="ECO:0007669"/>
    <property type="project" value="TreeGrafter"/>
</dbReference>
<keyword evidence="2 4" id="KW-0251">Elongation factor</keyword>
<name>A0A5A7QCW0_STRAF</name>
<organism evidence="4 5">
    <name type="scientific">Striga asiatica</name>
    <name type="common">Asiatic witchweed</name>
    <name type="synonym">Buchnera asiatica</name>
    <dbReference type="NCBI Taxonomy" id="4170"/>
    <lineage>
        <taxon>Eukaryota</taxon>
        <taxon>Viridiplantae</taxon>
        <taxon>Streptophyta</taxon>
        <taxon>Embryophyta</taxon>
        <taxon>Tracheophyta</taxon>
        <taxon>Spermatophyta</taxon>
        <taxon>Magnoliopsida</taxon>
        <taxon>eudicotyledons</taxon>
        <taxon>Gunneridae</taxon>
        <taxon>Pentapetalae</taxon>
        <taxon>asterids</taxon>
        <taxon>lamiids</taxon>
        <taxon>Lamiales</taxon>
        <taxon>Orobanchaceae</taxon>
        <taxon>Buchnereae</taxon>
        <taxon>Striga</taxon>
    </lineage>
</organism>
<evidence type="ECO:0000313" key="4">
    <source>
        <dbReference type="EMBL" id="GER42207.1"/>
    </source>
</evidence>
<dbReference type="GO" id="GO:0043022">
    <property type="term" value="F:ribosome binding"/>
    <property type="evidence" value="ECO:0007669"/>
    <property type="project" value="TreeGrafter"/>
</dbReference>
<keyword evidence="5" id="KW-1185">Reference proteome</keyword>
<gene>
    <name evidence="4" type="ORF">STAS_18981</name>
</gene>
<sequence>MSGRKVVHPTFRPLLSLWIKEIISLEPLNHRLLVSTHFLCVILRESTNSECPAVDPRTKCNRSLLWELRRISVLNYFLKVLVSLIIVYIEFEETSVHLVEGEEDLYVESIVKGTVIYMGNNKQQETIEDVPCGNIVTLVGLDDVITKSATFTNDEKVDAHIIRAMNFLVSAFMQIDIQCKSQRTT</sequence>
<dbReference type="PANTHER" id="PTHR42908">
    <property type="entry name" value="TRANSLATION ELONGATION FACTOR-RELATED"/>
    <property type="match status" value="1"/>
</dbReference>
<dbReference type="GO" id="GO:0003746">
    <property type="term" value="F:translation elongation factor activity"/>
    <property type="evidence" value="ECO:0007669"/>
    <property type="project" value="UniProtKB-KW"/>
</dbReference>
<dbReference type="EMBL" id="BKCP01006294">
    <property type="protein sequence ID" value="GER42207.1"/>
    <property type="molecule type" value="Genomic_DNA"/>
</dbReference>
<keyword evidence="1" id="KW-0963">Cytoplasm</keyword>
<keyword evidence="3" id="KW-0648">Protein biosynthesis</keyword>
<dbReference type="InterPro" id="IPR009000">
    <property type="entry name" value="Transl_B-barrel_sf"/>
</dbReference>
<dbReference type="GO" id="GO:0005829">
    <property type="term" value="C:cytosol"/>
    <property type="evidence" value="ECO:0007669"/>
    <property type="project" value="TreeGrafter"/>
</dbReference>
<dbReference type="PANTHER" id="PTHR42908:SF10">
    <property type="entry name" value="EUKARYOTIC TRANSLATION ELONGATION FACTOR 2"/>
    <property type="match status" value="1"/>
</dbReference>
<dbReference type="Gene3D" id="2.40.30.10">
    <property type="entry name" value="Translation factors"/>
    <property type="match status" value="1"/>
</dbReference>
<comment type="caution">
    <text evidence="4">The sequence shown here is derived from an EMBL/GenBank/DDBJ whole genome shotgun (WGS) entry which is preliminary data.</text>
</comment>
<evidence type="ECO:0000256" key="1">
    <source>
        <dbReference type="ARBA" id="ARBA00022490"/>
    </source>
</evidence>
<reference evidence="5" key="1">
    <citation type="journal article" date="2019" name="Curr. Biol.">
        <title>Genome Sequence of Striga asiatica Provides Insight into the Evolution of Plant Parasitism.</title>
        <authorList>
            <person name="Yoshida S."/>
            <person name="Kim S."/>
            <person name="Wafula E.K."/>
            <person name="Tanskanen J."/>
            <person name="Kim Y.M."/>
            <person name="Honaas L."/>
            <person name="Yang Z."/>
            <person name="Spallek T."/>
            <person name="Conn C.E."/>
            <person name="Ichihashi Y."/>
            <person name="Cheong K."/>
            <person name="Cui S."/>
            <person name="Der J.P."/>
            <person name="Gundlach H."/>
            <person name="Jiao Y."/>
            <person name="Hori C."/>
            <person name="Ishida J.K."/>
            <person name="Kasahara H."/>
            <person name="Kiba T."/>
            <person name="Kim M.S."/>
            <person name="Koo N."/>
            <person name="Laohavisit A."/>
            <person name="Lee Y.H."/>
            <person name="Lumba S."/>
            <person name="McCourt P."/>
            <person name="Mortimer J.C."/>
            <person name="Mutuku J.M."/>
            <person name="Nomura T."/>
            <person name="Sasaki-Sekimoto Y."/>
            <person name="Seto Y."/>
            <person name="Wang Y."/>
            <person name="Wakatake T."/>
            <person name="Sakakibara H."/>
            <person name="Demura T."/>
            <person name="Yamaguchi S."/>
            <person name="Yoneyama K."/>
            <person name="Manabe R.I."/>
            <person name="Nelson D.C."/>
            <person name="Schulman A.H."/>
            <person name="Timko M.P."/>
            <person name="dePamphilis C.W."/>
            <person name="Choi D."/>
            <person name="Shirasu K."/>
        </authorList>
    </citation>
    <scope>NUCLEOTIDE SEQUENCE [LARGE SCALE GENOMIC DNA]</scope>
    <source>
        <strain evidence="5">cv. UVA1</strain>
    </source>
</reference>
<accession>A0A5A7QCW0</accession>
<evidence type="ECO:0000256" key="3">
    <source>
        <dbReference type="ARBA" id="ARBA00022917"/>
    </source>
</evidence>
<dbReference type="AlphaFoldDB" id="A0A5A7QCW0"/>
<evidence type="ECO:0000313" key="5">
    <source>
        <dbReference type="Proteomes" id="UP000325081"/>
    </source>
</evidence>
<evidence type="ECO:0000256" key="2">
    <source>
        <dbReference type="ARBA" id="ARBA00022768"/>
    </source>
</evidence>
<dbReference type="GO" id="GO:1990904">
    <property type="term" value="C:ribonucleoprotein complex"/>
    <property type="evidence" value="ECO:0007669"/>
    <property type="project" value="TreeGrafter"/>
</dbReference>
<dbReference type="Proteomes" id="UP000325081">
    <property type="component" value="Unassembled WGS sequence"/>
</dbReference>
<dbReference type="SUPFAM" id="SSF50447">
    <property type="entry name" value="Translation proteins"/>
    <property type="match status" value="1"/>
</dbReference>
<dbReference type="OrthoDB" id="364892at2759"/>
<proteinExistence type="predicted"/>
<protein>
    <submittedName>
        <fullName evidence="4">Elongation factor 2</fullName>
    </submittedName>
</protein>